<dbReference type="InterPro" id="IPR052748">
    <property type="entry name" value="ISR_Activator"/>
</dbReference>
<evidence type="ECO:0008006" key="3">
    <source>
        <dbReference type="Google" id="ProtNLM"/>
    </source>
</evidence>
<accession>A0ABU3SR81</accession>
<dbReference type="Gene3D" id="1.25.40.10">
    <property type="entry name" value="Tetratricopeptide repeat domain"/>
    <property type="match status" value="1"/>
</dbReference>
<dbReference type="PANTHER" id="PTHR45011:SF1">
    <property type="entry name" value="DAP3-BINDING CELL DEATH ENHANCER 1"/>
    <property type="match status" value="1"/>
</dbReference>
<sequence>MSTPKLPFLILDHDIARDGTVRNLIDIQKMGTTLSIKNEYSLFPMPPPVYKEQPVEFIHRAYMGAATYSKFTMVRENEPMYENIIRSTKKLKSATSLNQQYQYAMALQNFTWLAQEENEVNRRLLSLSKQGHPLAMYEYGLKLYREQSDIPQAVEWISLAASYGLANAEYRLGKLLTTSPWIEQDEKAVFWFDSALEKGHLPATLKAIELKLTASDQSLHNQDTAVALLEKIAANQTSNPEYFYLLALSHKNRKNRDFTLVIENLEKAIFMGRAKNWDTAEWQDLLARLTQGRVTISE</sequence>
<dbReference type="InterPro" id="IPR011990">
    <property type="entry name" value="TPR-like_helical_dom_sf"/>
</dbReference>
<dbReference type="RefSeq" id="WP_316024226.1">
    <property type="nucleotide sequence ID" value="NZ_JAWDIO010000001.1"/>
</dbReference>
<dbReference type="PANTHER" id="PTHR45011">
    <property type="entry name" value="DAP3-BINDING CELL DEATH ENHANCER 1"/>
    <property type="match status" value="1"/>
</dbReference>
<protein>
    <recommendedName>
        <fullName evidence="3">Sel1 repeat family protein</fullName>
    </recommendedName>
</protein>
<dbReference type="Proteomes" id="UP001247805">
    <property type="component" value="Unassembled WGS sequence"/>
</dbReference>
<dbReference type="SUPFAM" id="SSF81901">
    <property type="entry name" value="HCP-like"/>
    <property type="match status" value="1"/>
</dbReference>
<name>A0ABU3SR81_9ALTE</name>
<evidence type="ECO:0000313" key="2">
    <source>
        <dbReference type="Proteomes" id="UP001247805"/>
    </source>
</evidence>
<reference evidence="1 2" key="1">
    <citation type="submission" date="2023-10" db="EMBL/GenBank/DDBJ databases">
        <title>Glaciecola aquimarina strain GGW-M5 nov., isolated from a coastal seawater.</title>
        <authorList>
            <person name="Bayburt H."/>
            <person name="Kim J.M."/>
            <person name="Choi B.J."/>
            <person name="Jeon C.O."/>
        </authorList>
    </citation>
    <scope>NUCLEOTIDE SEQUENCE [LARGE SCALE GENOMIC DNA]</scope>
    <source>
        <strain evidence="1 2">KCTC 32108</strain>
    </source>
</reference>
<evidence type="ECO:0000313" key="1">
    <source>
        <dbReference type="EMBL" id="MDU0352508.1"/>
    </source>
</evidence>
<proteinExistence type="predicted"/>
<comment type="caution">
    <text evidence="1">The sequence shown here is derived from an EMBL/GenBank/DDBJ whole genome shotgun (WGS) entry which is preliminary data.</text>
</comment>
<gene>
    <name evidence="1" type="ORF">RS130_00055</name>
</gene>
<dbReference type="EMBL" id="JAWDIO010000001">
    <property type="protein sequence ID" value="MDU0352508.1"/>
    <property type="molecule type" value="Genomic_DNA"/>
</dbReference>
<keyword evidence="2" id="KW-1185">Reference proteome</keyword>
<organism evidence="1 2">
    <name type="scientific">Paraglaciecola aquimarina</name>
    <dbReference type="NCBI Taxonomy" id="1235557"/>
    <lineage>
        <taxon>Bacteria</taxon>
        <taxon>Pseudomonadati</taxon>
        <taxon>Pseudomonadota</taxon>
        <taxon>Gammaproteobacteria</taxon>
        <taxon>Alteromonadales</taxon>
        <taxon>Alteromonadaceae</taxon>
        <taxon>Paraglaciecola</taxon>
    </lineage>
</organism>